<dbReference type="InterPro" id="IPR050228">
    <property type="entry name" value="Carboxylesterase_BioH"/>
</dbReference>
<keyword evidence="3" id="KW-1185">Reference proteome</keyword>
<dbReference type="Gene3D" id="3.40.50.1820">
    <property type="entry name" value="alpha/beta hydrolase"/>
    <property type="match status" value="1"/>
</dbReference>
<dbReference type="HOGENOM" id="CLU_020336_43_3_2"/>
<protein>
    <submittedName>
        <fullName evidence="2">Alpha/beta hydrolase fold protein</fullName>
    </submittedName>
</protein>
<dbReference type="GeneID" id="10668826"/>
<dbReference type="STRING" id="868131.MSWAN_1321"/>
<gene>
    <name evidence="2" type="ordered locus">MSWAN_1321</name>
</gene>
<dbReference type="InterPro" id="IPR029058">
    <property type="entry name" value="AB_hydrolase_fold"/>
</dbReference>
<dbReference type="KEGG" id="mew:MSWAN_1321"/>
<keyword evidence="2" id="KW-0378">Hydrolase</keyword>
<dbReference type="OrthoDB" id="7531at2157"/>
<dbReference type="SUPFAM" id="SSF53474">
    <property type="entry name" value="alpha/beta-Hydrolases"/>
    <property type="match status" value="1"/>
</dbReference>
<dbReference type="RefSeq" id="WP_013825838.1">
    <property type="nucleotide sequence ID" value="NC_015574.1"/>
</dbReference>
<evidence type="ECO:0000313" key="2">
    <source>
        <dbReference type="EMBL" id="AEG18337.1"/>
    </source>
</evidence>
<dbReference type="eggNOG" id="arCOG01648">
    <property type="taxonomic scope" value="Archaea"/>
</dbReference>
<dbReference type="Pfam" id="PF12146">
    <property type="entry name" value="Hydrolase_4"/>
    <property type="match status" value="1"/>
</dbReference>
<dbReference type="EMBL" id="CP002772">
    <property type="protein sequence ID" value="AEG18337.1"/>
    <property type="molecule type" value="Genomic_DNA"/>
</dbReference>
<reference evidence="2 3" key="1">
    <citation type="journal article" date="2014" name="Int. J. Syst. Evol. Microbiol.">
        <title>Methanobacterium paludis sp. nov. and a novel strain of Methanobacterium lacus isolated from northern peatlands.</title>
        <authorList>
            <person name="Cadillo-Quiroz H."/>
            <person name="Brauer S.L."/>
            <person name="Goodson N."/>
            <person name="Yavitt J.B."/>
            <person name="Zinder S.H."/>
        </authorList>
    </citation>
    <scope>NUCLEOTIDE SEQUENCE [LARGE SCALE GENOMIC DNA]</scope>
    <source>
        <strain evidence="3">DSM 25820 / JCM 18151 / SWAN1</strain>
    </source>
</reference>
<dbReference type="PANTHER" id="PTHR43194">
    <property type="entry name" value="HYDROLASE ALPHA/BETA FOLD FAMILY"/>
    <property type="match status" value="1"/>
</dbReference>
<proteinExistence type="predicted"/>
<dbReference type="GO" id="GO:0016787">
    <property type="term" value="F:hydrolase activity"/>
    <property type="evidence" value="ECO:0007669"/>
    <property type="project" value="UniProtKB-KW"/>
</dbReference>
<feature type="domain" description="Serine aminopeptidase S33" evidence="1">
    <location>
        <begin position="32"/>
        <end position="167"/>
    </location>
</feature>
<organism evidence="2 3">
    <name type="scientific">Methanobacterium paludis (strain DSM 25820 / JCM 18151 / SWAN1)</name>
    <dbReference type="NCBI Taxonomy" id="868131"/>
    <lineage>
        <taxon>Archaea</taxon>
        <taxon>Methanobacteriati</taxon>
        <taxon>Methanobacteriota</taxon>
        <taxon>Methanomada group</taxon>
        <taxon>Methanobacteria</taxon>
        <taxon>Methanobacteriales</taxon>
        <taxon>Methanobacteriaceae</taxon>
        <taxon>Methanobacterium</taxon>
    </lineage>
</organism>
<accession>F6D6Q4</accession>
<name>F6D6Q4_METPW</name>
<evidence type="ECO:0000259" key="1">
    <source>
        <dbReference type="Pfam" id="PF12146"/>
    </source>
</evidence>
<dbReference type="Proteomes" id="UP000009231">
    <property type="component" value="Chromosome"/>
</dbReference>
<evidence type="ECO:0000313" key="3">
    <source>
        <dbReference type="Proteomes" id="UP000009231"/>
    </source>
</evidence>
<dbReference type="AlphaFoldDB" id="F6D6Q4"/>
<dbReference type="InterPro" id="IPR022742">
    <property type="entry name" value="Hydrolase_4"/>
</dbReference>
<dbReference type="PANTHER" id="PTHR43194:SF2">
    <property type="entry name" value="PEROXISOMAL MEMBRANE PROTEIN LPX1"/>
    <property type="match status" value="1"/>
</dbReference>
<sequence length="289" mass="32430">MSNRNKLYTKSSVTSYDGTIIGYRQMGSGPGLIIMHGGISSSQYFMKLAMVLSDDFTVYIPDRRGRGLSGPFGDNYSLQRKVEDLDALLKKTDAHYLFGASSGALIILQSTLTLPDIHEIALYEPLLYVNKSKMNKFNATVQRYDKKISEGKWIAAMVDITKANENPPSVFYKLPDFLMAIIFTLILWIDAMRVKGDDVTIKDLMPTLKFGVQLVNETKGKLENFKDVPAEVLLLNGSKSSTLLKDSLDALNKVLPHVNRVELQGLDHDSAQNYGKPERVAHELKRFFQ</sequence>